<gene>
    <name evidence="1" type="ORF">Hsar01_03838</name>
</gene>
<dbReference type="RefSeq" id="WP_353568697.1">
    <property type="nucleotide sequence ID" value="NZ_BAABRI010000029.1"/>
</dbReference>
<reference evidence="1 2" key="1">
    <citation type="submission" date="2024-02" db="EMBL/GenBank/DDBJ databases">
        <title>Haloferula sargassicola NBRC 104335.</title>
        <authorList>
            <person name="Ichikawa N."/>
            <person name="Katano-Makiyama Y."/>
            <person name="Hidaka K."/>
        </authorList>
    </citation>
    <scope>NUCLEOTIDE SEQUENCE [LARGE SCALE GENOMIC DNA]</scope>
    <source>
        <strain evidence="1 2">NBRC 104335</strain>
    </source>
</reference>
<proteinExistence type="predicted"/>
<evidence type="ECO:0000313" key="2">
    <source>
        <dbReference type="Proteomes" id="UP001476282"/>
    </source>
</evidence>
<dbReference type="EMBL" id="BAABRI010000029">
    <property type="protein sequence ID" value="GAA5484593.1"/>
    <property type="molecule type" value="Genomic_DNA"/>
</dbReference>
<sequence>MDRLDTEIVATVHAAWNNLLLLGQKPDEEAIVTEARENWHPDKLEIERERFFEAIAWIEQNDVRPSGSGFPVWCRKP</sequence>
<name>A0ABP9UXJ6_9BACT</name>
<evidence type="ECO:0000313" key="1">
    <source>
        <dbReference type="EMBL" id="GAA5484593.1"/>
    </source>
</evidence>
<comment type="caution">
    <text evidence="1">The sequence shown here is derived from an EMBL/GenBank/DDBJ whole genome shotgun (WGS) entry which is preliminary data.</text>
</comment>
<dbReference type="Proteomes" id="UP001476282">
    <property type="component" value="Unassembled WGS sequence"/>
</dbReference>
<organism evidence="1 2">
    <name type="scientific">Haloferula sargassicola</name>
    <dbReference type="NCBI Taxonomy" id="490096"/>
    <lineage>
        <taxon>Bacteria</taxon>
        <taxon>Pseudomonadati</taxon>
        <taxon>Verrucomicrobiota</taxon>
        <taxon>Verrucomicrobiia</taxon>
        <taxon>Verrucomicrobiales</taxon>
        <taxon>Verrucomicrobiaceae</taxon>
        <taxon>Haloferula</taxon>
    </lineage>
</organism>
<keyword evidence="2" id="KW-1185">Reference proteome</keyword>
<protein>
    <submittedName>
        <fullName evidence="1">Uncharacterized protein</fullName>
    </submittedName>
</protein>
<accession>A0ABP9UXJ6</accession>